<dbReference type="GO" id="GO:0003700">
    <property type="term" value="F:DNA-binding transcription factor activity"/>
    <property type="evidence" value="ECO:0007669"/>
    <property type="project" value="InterPro"/>
</dbReference>
<dbReference type="STRING" id="1423755.FC40_GL001500"/>
<accession>A0A0R1WPT9</accession>
<proteinExistence type="inferred from homology"/>
<protein>
    <submittedName>
        <fullName evidence="11">Ferric uptake regulation protein</fullName>
    </submittedName>
</protein>
<comment type="cofactor">
    <cofactor evidence="9">
        <name>Zn(2+)</name>
        <dbReference type="ChEBI" id="CHEBI:29105"/>
    </cofactor>
    <text evidence="9">Binds 1 zinc ion per subunit.</text>
</comment>
<evidence type="ECO:0000313" key="12">
    <source>
        <dbReference type="Proteomes" id="UP000051054"/>
    </source>
</evidence>
<dbReference type="GO" id="GO:0005737">
    <property type="term" value="C:cytoplasm"/>
    <property type="evidence" value="ECO:0007669"/>
    <property type="project" value="UniProtKB-SubCell"/>
</dbReference>
<evidence type="ECO:0000256" key="7">
    <source>
        <dbReference type="ARBA" id="ARBA00023125"/>
    </source>
</evidence>
<dbReference type="PANTHER" id="PTHR33202:SF1">
    <property type="entry name" value="FERRIC UPTAKE REGULATION PROTEIN"/>
    <property type="match status" value="1"/>
</dbReference>
<keyword evidence="8" id="KW-0804">Transcription</keyword>
<keyword evidence="9" id="KW-0479">Metal-binding</keyword>
<name>A0A0R1WPT9_9LACO</name>
<evidence type="ECO:0000256" key="10">
    <source>
        <dbReference type="PIRSR" id="PIRSR602481-2"/>
    </source>
</evidence>
<dbReference type="GO" id="GO:0008270">
    <property type="term" value="F:zinc ion binding"/>
    <property type="evidence" value="ECO:0007669"/>
    <property type="project" value="TreeGrafter"/>
</dbReference>
<dbReference type="PATRIC" id="fig|1423755.3.peg.1590"/>
<feature type="binding site" evidence="10">
    <location>
        <position position="126"/>
    </location>
    <ligand>
        <name>Fe cation</name>
        <dbReference type="ChEBI" id="CHEBI:24875"/>
    </ligand>
</feature>
<keyword evidence="12" id="KW-1185">Reference proteome</keyword>
<sequence>MIDEAIQILKENKLKITKQRTELLKYLSNFQHSYVDITQVDDYMREIFPGLSHNTIYRNIRDFKRVGIIEMQQRATGACVKYQCDFGHIHHHHFICKKCGNVTEIPDCSFENEIMQNLPGYQVDGHRFEVYGTCSECLAKEKIN</sequence>
<keyword evidence="3" id="KW-0963">Cytoplasm</keyword>
<keyword evidence="10" id="KW-0408">Iron</keyword>
<feature type="binding site" evidence="10">
    <location>
        <position position="90"/>
    </location>
    <ligand>
        <name>Fe cation</name>
        <dbReference type="ChEBI" id="CHEBI:24875"/>
    </ligand>
</feature>
<feature type="binding site" evidence="9">
    <location>
        <position position="99"/>
    </location>
    <ligand>
        <name>Zn(2+)</name>
        <dbReference type="ChEBI" id="CHEBI:29105"/>
    </ligand>
</feature>
<feature type="binding site" evidence="9">
    <location>
        <position position="137"/>
    </location>
    <ligand>
        <name>Zn(2+)</name>
        <dbReference type="ChEBI" id="CHEBI:29105"/>
    </ligand>
</feature>
<dbReference type="InterPro" id="IPR043135">
    <property type="entry name" value="Fur_C"/>
</dbReference>
<dbReference type="GO" id="GO:1900376">
    <property type="term" value="P:regulation of secondary metabolite biosynthetic process"/>
    <property type="evidence" value="ECO:0007669"/>
    <property type="project" value="TreeGrafter"/>
</dbReference>
<dbReference type="CDD" id="cd07153">
    <property type="entry name" value="Fur_like"/>
    <property type="match status" value="1"/>
</dbReference>
<dbReference type="GO" id="GO:0045892">
    <property type="term" value="P:negative regulation of DNA-templated transcription"/>
    <property type="evidence" value="ECO:0007669"/>
    <property type="project" value="TreeGrafter"/>
</dbReference>
<dbReference type="SUPFAM" id="SSF46785">
    <property type="entry name" value="Winged helix' DNA-binding domain"/>
    <property type="match status" value="1"/>
</dbReference>
<dbReference type="AlphaFoldDB" id="A0A0R1WPT9"/>
<dbReference type="InterPro" id="IPR036390">
    <property type="entry name" value="WH_DNA-bd_sf"/>
</dbReference>
<evidence type="ECO:0000256" key="8">
    <source>
        <dbReference type="ARBA" id="ARBA00023163"/>
    </source>
</evidence>
<comment type="similarity">
    <text evidence="2">Belongs to the Fur family.</text>
</comment>
<dbReference type="InterPro" id="IPR002481">
    <property type="entry name" value="FUR"/>
</dbReference>
<dbReference type="Pfam" id="PF01475">
    <property type="entry name" value="FUR"/>
    <property type="match status" value="1"/>
</dbReference>
<dbReference type="RefSeq" id="WP_025021788.1">
    <property type="nucleotide sequence ID" value="NZ_AZGD01000037.1"/>
</dbReference>
<evidence type="ECO:0000256" key="1">
    <source>
        <dbReference type="ARBA" id="ARBA00004496"/>
    </source>
</evidence>
<dbReference type="eggNOG" id="COG0735">
    <property type="taxonomic scope" value="Bacteria"/>
</dbReference>
<organism evidence="11 12">
    <name type="scientific">Ligilactobacillus hayakitensis DSM 18933 = JCM 14209</name>
    <dbReference type="NCBI Taxonomy" id="1423755"/>
    <lineage>
        <taxon>Bacteria</taxon>
        <taxon>Bacillati</taxon>
        <taxon>Bacillota</taxon>
        <taxon>Bacilli</taxon>
        <taxon>Lactobacillales</taxon>
        <taxon>Lactobacillaceae</taxon>
        <taxon>Ligilactobacillus</taxon>
    </lineage>
</organism>
<evidence type="ECO:0000256" key="5">
    <source>
        <dbReference type="ARBA" id="ARBA00022833"/>
    </source>
</evidence>
<dbReference type="PANTHER" id="PTHR33202">
    <property type="entry name" value="ZINC UPTAKE REGULATION PROTEIN"/>
    <property type="match status" value="1"/>
</dbReference>
<dbReference type="OrthoDB" id="8659436at2"/>
<keyword evidence="6" id="KW-0805">Transcription regulation</keyword>
<evidence type="ECO:0000256" key="4">
    <source>
        <dbReference type="ARBA" id="ARBA00022491"/>
    </source>
</evidence>
<keyword evidence="4" id="KW-0678">Repressor</keyword>
<dbReference type="Gene3D" id="3.30.1490.190">
    <property type="match status" value="1"/>
</dbReference>
<comment type="subcellular location">
    <subcellularLocation>
        <location evidence="1">Cytoplasm</location>
    </subcellularLocation>
</comment>
<comment type="cofactor">
    <cofactor evidence="10">
        <name>Mn(2+)</name>
        <dbReference type="ChEBI" id="CHEBI:29035"/>
    </cofactor>
    <cofactor evidence="10">
        <name>Fe(2+)</name>
        <dbReference type="ChEBI" id="CHEBI:29033"/>
    </cofactor>
    <text evidence="10">Binds 1 Mn(2+) or Fe(2+) ion per subunit.</text>
</comment>
<feature type="binding site" evidence="10">
    <location>
        <position position="111"/>
    </location>
    <ligand>
        <name>Fe cation</name>
        <dbReference type="ChEBI" id="CHEBI:24875"/>
    </ligand>
</feature>
<dbReference type="Proteomes" id="UP000051054">
    <property type="component" value="Unassembled WGS sequence"/>
</dbReference>
<keyword evidence="5 9" id="KW-0862">Zinc</keyword>
<evidence type="ECO:0000256" key="9">
    <source>
        <dbReference type="PIRSR" id="PIRSR602481-1"/>
    </source>
</evidence>
<feature type="binding site" evidence="9">
    <location>
        <position position="96"/>
    </location>
    <ligand>
        <name>Zn(2+)</name>
        <dbReference type="ChEBI" id="CHEBI:29105"/>
    </ligand>
</feature>
<dbReference type="InterPro" id="IPR036388">
    <property type="entry name" value="WH-like_DNA-bd_sf"/>
</dbReference>
<evidence type="ECO:0000256" key="6">
    <source>
        <dbReference type="ARBA" id="ARBA00023015"/>
    </source>
</evidence>
<gene>
    <name evidence="11" type="ORF">FC40_GL001500</name>
</gene>
<evidence type="ECO:0000256" key="2">
    <source>
        <dbReference type="ARBA" id="ARBA00007957"/>
    </source>
</evidence>
<feature type="binding site" evidence="9">
    <location>
        <position position="134"/>
    </location>
    <ligand>
        <name>Zn(2+)</name>
        <dbReference type="ChEBI" id="CHEBI:29105"/>
    </ligand>
</feature>
<dbReference type="Gene3D" id="1.10.10.10">
    <property type="entry name" value="Winged helix-like DNA-binding domain superfamily/Winged helix DNA-binding domain"/>
    <property type="match status" value="1"/>
</dbReference>
<comment type="caution">
    <text evidence="11">The sequence shown here is derived from an EMBL/GenBank/DDBJ whole genome shotgun (WGS) entry which is preliminary data.</text>
</comment>
<evidence type="ECO:0000256" key="3">
    <source>
        <dbReference type="ARBA" id="ARBA00022490"/>
    </source>
</evidence>
<dbReference type="EMBL" id="AZGD01000037">
    <property type="protein sequence ID" value="KRM19649.1"/>
    <property type="molecule type" value="Genomic_DNA"/>
</dbReference>
<dbReference type="GO" id="GO:0000976">
    <property type="term" value="F:transcription cis-regulatory region binding"/>
    <property type="evidence" value="ECO:0007669"/>
    <property type="project" value="TreeGrafter"/>
</dbReference>
<evidence type="ECO:0000313" key="11">
    <source>
        <dbReference type="EMBL" id="KRM19649.1"/>
    </source>
</evidence>
<reference evidence="11 12" key="1">
    <citation type="journal article" date="2015" name="Genome Announc.">
        <title>Expanding the biotechnology potential of lactobacilli through comparative genomics of 213 strains and associated genera.</title>
        <authorList>
            <person name="Sun Z."/>
            <person name="Harris H.M."/>
            <person name="McCann A."/>
            <person name="Guo C."/>
            <person name="Argimon S."/>
            <person name="Zhang W."/>
            <person name="Yang X."/>
            <person name="Jeffery I.B."/>
            <person name="Cooney J.C."/>
            <person name="Kagawa T.F."/>
            <person name="Liu W."/>
            <person name="Song Y."/>
            <person name="Salvetti E."/>
            <person name="Wrobel A."/>
            <person name="Rasinkangas P."/>
            <person name="Parkhill J."/>
            <person name="Rea M.C."/>
            <person name="O'Sullivan O."/>
            <person name="Ritari J."/>
            <person name="Douillard F.P."/>
            <person name="Paul Ross R."/>
            <person name="Yang R."/>
            <person name="Briner A.E."/>
            <person name="Felis G.E."/>
            <person name="de Vos W.M."/>
            <person name="Barrangou R."/>
            <person name="Klaenhammer T.R."/>
            <person name="Caufield P.W."/>
            <person name="Cui Y."/>
            <person name="Zhang H."/>
            <person name="O'Toole P.W."/>
        </authorList>
    </citation>
    <scope>NUCLEOTIDE SEQUENCE [LARGE SCALE GENOMIC DNA]</scope>
    <source>
        <strain evidence="11 12">DSM 18933</strain>
    </source>
</reference>
<keyword evidence="7" id="KW-0238">DNA-binding</keyword>